<feature type="domain" description="FecR N-terminal" evidence="3">
    <location>
        <begin position="14"/>
        <end position="54"/>
    </location>
</feature>
<dbReference type="AlphaFoldDB" id="A0AAJ1C0B8"/>
<keyword evidence="1" id="KW-1133">Transmembrane helix</keyword>
<dbReference type="Pfam" id="PF04773">
    <property type="entry name" value="FecR"/>
    <property type="match status" value="1"/>
</dbReference>
<dbReference type="EMBL" id="JAMXLX010000009">
    <property type="protein sequence ID" value="MCO5959457.1"/>
    <property type="molecule type" value="Genomic_DNA"/>
</dbReference>
<organism evidence="4 5">
    <name type="scientific">Ciceribacter sichuanensis</name>
    <dbReference type="NCBI Taxonomy" id="2949647"/>
    <lineage>
        <taxon>Bacteria</taxon>
        <taxon>Pseudomonadati</taxon>
        <taxon>Pseudomonadota</taxon>
        <taxon>Alphaproteobacteria</taxon>
        <taxon>Hyphomicrobiales</taxon>
        <taxon>Rhizobiaceae</taxon>
        <taxon>Ciceribacter</taxon>
    </lineage>
</organism>
<dbReference type="Proteomes" id="UP001155380">
    <property type="component" value="Unassembled WGS sequence"/>
</dbReference>
<keyword evidence="1" id="KW-0812">Transmembrane</keyword>
<dbReference type="InterPro" id="IPR032623">
    <property type="entry name" value="FecR_N"/>
</dbReference>
<evidence type="ECO:0000259" key="3">
    <source>
        <dbReference type="Pfam" id="PF16220"/>
    </source>
</evidence>
<dbReference type="Gene3D" id="2.60.120.1440">
    <property type="match status" value="1"/>
</dbReference>
<dbReference type="Pfam" id="PF16220">
    <property type="entry name" value="DUF4880"/>
    <property type="match status" value="1"/>
</dbReference>
<feature type="transmembrane region" description="Helical" evidence="1">
    <location>
        <begin position="98"/>
        <end position="119"/>
    </location>
</feature>
<protein>
    <submittedName>
        <fullName evidence="4">FecR family protein</fullName>
    </submittedName>
</protein>
<evidence type="ECO:0000259" key="2">
    <source>
        <dbReference type="Pfam" id="PF04773"/>
    </source>
</evidence>
<reference evidence="4" key="1">
    <citation type="submission" date="2022-06" db="EMBL/GenBank/DDBJ databases">
        <authorList>
            <person name="Sun Q."/>
        </authorList>
    </citation>
    <scope>NUCLEOTIDE SEQUENCE</scope>
    <source>
        <strain evidence="4">S101</strain>
    </source>
</reference>
<sequence>MGSKARTERELLGEATRWILRLRGVPEGSPLRLEFDAWVSTSPDHQSAWASVNQAWNVLGAAQPAYADRNWAVAASDRTVSPSRRSHRIVRRLPRRPFALAVSALAAICLLWVLVPGMLIDLRSDYRTAAGQTELVRMADGSTVELSGSSAISTQIASGERRVKLLAGAAFFDVAHDEGRPFLVDADGIEVTVLGTAFDVQVSSASTTVALLRGSIRAEMTRSDDAPVVLHPGQVAVIDHADGKVTVRDIALEDIGAWRDGKILLEGATVREAIEIVQRYHPAWIVIPDSGLAERRISGLFDLADPDKALTAIVGPFGGKVRAVTPLSRVISRL</sequence>
<gene>
    <name evidence="4" type="ORF">NBH21_22025</name>
</gene>
<dbReference type="GO" id="GO:0016989">
    <property type="term" value="F:sigma factor antagonist activity"/>
    <property type="evidence" value="ECO:0007669"/>
    <property type="project" value="TreeGrafter"/>
</dbReference>
<feature type="domain" description="FecR protein" evidence="2">
    <location>
        <begin position="125"/>
        <end position="217"/>
    </location>
</feature>
<dbReference type="InterPro" id="IPR012373">
    <property type="entry name" value="Ferrdict_sens_TM"/>
</dbReference>
<evidence type="ECO:0000256" key="1">
    <source>
        <dbReference type="SAM" id="Phobius"/>
    </source>
</evidence>
<accession>A0AAJ1C0B8</accession>
<proteinExistence type="predicted"/>
<name>A0AAJ1C0B8_9HYPH</name>
<keyword evidence="1" id="KW-0472">Membrane</keyword>
<dbReference type="InterPro" id="IPR006860">
    <property type="entry name" value="FecR"/>
</dbReference>
<dbReference type="PIRSF" id="PIRSF018266">
    <property type="entry name" value="FecR"/>
    <property type="match status" value="1"/>
</dbReference>
<dbReference type="PANTHER" id="PTHR30273:SF2">
    <property type="entry name" value="PROTEIN FECR"/>
    <property type="match status" value="1"/>
</dbReference>
<comment type="caution">
    <text evidence="4">The sequence shown here is derived from an EMBL/GenBank/DDBJ whole genome shotgun (WGS) entry which is preliminary data.</text>
</comment>
<dbReference type="PANTHER" id="PTHR30273">
    <property type="entry name" value="PERIPLASMIC SIGNAL SENSOR AND SIGMA FACTOR ACTIVATOR FECR-RELATED"/>
    <property type="match status" value="1"/>
</dbReference>
<evidence type="ECO:0000313" key="5">
    <source>
        <dbReference type="Proteomes" id="UP001155380"/>
    </source>
</evidence>
<evidence type="ECO:0000313" key="4">
    <source>
        <dbReference type="EMBL" id="MCO5959457.1"/>
    </source>
</evidence>
<dbReference type="RefSeq" id="WP_250915090.1">
    <property type="nucleotide sequence ID" value="NZ_JAMXLX010000009.1"/>
</dbReference>